<dbReference type="OMA" id="KEPYFAR"/>
<dbReference type="Gene3D" id="3.30.559.30">
    <property type="entry name" value="Nonribosomal peptide synthetase, condensation domain"/>
    <property type="match status" value="1"/>
</dbReference>
<dbReference type="InterPro" id="IPR023213">
    <property type="entry name" value="CAT-like_dom_sf"/>
</dbReference>
<dbReference type="VEuPathDB" id="FungiDB:ASPNIDRAFT2_1169479"/>
<evidence type="ECO:0000313" key="1">
    <source>
        <dbReference type="EMBL" id="GAQ43607.1"/>
    </source>
</evidence>
<dbReference type="GO" id="GO:0008080">
    <property type="term" value="F:N-acetyltransferase activity"/>
    <property type="evidence" value="ECO:0007669"/>
    <property type="project" value="TreeGrafter"/>
</dbReference>
<accession>A0A100ILX0</accession>
<dbReference type="InterPro" id="IPR010828">
    <property type="entry name" value="Atf2/Sli1-like"/>
</dbReference>
<reference evidence="2" key="1">
    <citation type="journal article" date="2016" name="Genome Announc.">
        <title>Draft genome sequence of Aspergillus niger strain An76.</title>
        <authorList>
            <person name="Gong W."/>
            <person name="Cheng Z."/>
            <person name="Zhang H."/>
            <person name="Liu L."/>
            <person name="Gao P."/>
            <person name="Wang L."/>
        </authorList>
    </citation>
    <scope>NUCLEOTIDE SEQUENCE [LARGE SCALE GENOMIC DNA]</scope>
    <source>
        <strain evidence="2">An76</strain>
    </source>
</reference>
<proteinExistence type="predicted"/>
<dbReference type="SUPFAM" id="SSF52777">
    <property type="entry name" value="CoA-dependent acyltransferases"/>
    <property type="match status" value="2"/>
</dbReference>
<dbReference type="InterPro" id="IPR052058">
    <property type="entry name" value="Alcohol_O-acetyltransferase"/>
</dbReference>
<dbReference type="Pfam" id="PF07247">
    <property type="entry name" value="AATase"/>
    <property type="match status" value="1"/>
</dbReference>
<dbReference type="OrthoDB" id="2150604at2759"/>
<sequence>MNDFERLRPVGPLEKYSTTRHSLGLYFNVAVSATYILPDTFTLPLKDYVYKACETLIGQHPILSAIPISEDTEDTWFVRLPEIDLSQSVAFQRRTRDFPDNNEPDVELCELLRVQHSTGFAAPLPYWRLFILTDEANDLRFTAVYVFHHAIGDGTSGKAFHQTFLDALHTAATFMTPGEVKQVIQSPTSSLLPNLEALHPCPTTIPFLLNALFRAKVWSHRDPRLWTGAKISAPVKTELRQIIIPAAVSAALRKNCRQNNATVTAALQAAVARALLTHLPVKYTKVQMNGAISCRRWLKGGEITDQSMGVWVMDFAESFYRNEVNRNPDTFPWDQARKSRATIEQALGREGKNAGTCLLKHIDNFQDLFRGKIGKDRDESFEVSNVGVLQSKQEEDPSRPQTTRAMFSQTPSALGAALEVSSITGGDGCLVLGITWQTGVVEPELVNAVIDTLVKELHDAAL</sequence>
<name>A0A100ILX0_ASPNG</name>
<dbReference type="VEuPathDB" id="FungiDB:An09g02530"/>
<dbReference type="VEuPathDB" id="FungiDB:ATCC64974_10950"/>
<dbReference type="Gene3D" id="3.30.559.10">
    <property type="entry name" value="Chloramphenicol acetyltransferase-like domain"/>
    <property type="match status" value="1"/>
</dbReference>
<evidence type="ECO:0000313" key="2">
    <source>
        <dbReference type="Proteomes" id="UP000068243"/>
    </source>
</evidence>
<dbReference type="AlphaFoldDB" id="A0A100ILX0"/>
<comment type="caution">
    <text evidence="1">The sequence shown here is derived from an EMBL/GenBank/DDBJ whole genome shotgun (WGS) entry which is preliminary data.</text>
</comment>
<organism evidence="1 2">
    <name type="scientific">Aspergillus niger</name>
    <dbReference type="NCBI Taxonomy" id="5061"/>
    <lineage>
        <taxon>Eukaryota</taxon>
        <taxon>Fungi</taxon>
        <taxon>Dikarya</taxon>
        <taxon>Ascomycota</taxon>
        <taxon>Pezizomycotina</taxon>
        <taxon>Eurotiomycetes</taxon>
        <taxon>Eurotiomycetidae</taxon>
        <taxon>Eurotiales</taxon>
        <taxon>Aspergillaceae</taxon>
        <taxon>Aspergillus</taxon>
        <taxon>Aspergillus subgen. Circumdati</taxon>
    </lineage>
</organism>
<dbReference type="PANTHER" id="PTHR28037:SF1">
    <property type="entry name" value="ALCOHOL O-ACETYLTRANSFERASE 1-RELATED"/>
    <property type="match status" value="1"/>
</dbReference>
<dbReference type="PANTHER" id="PTHR28037">
    <property type="entry name" value="ALCOHOL O-ACETYLTRANSFERASE 1-RELATED"/>
    <property type="match status" value="1"/>
</dbReference>
<dbReference type="EMBL" id="BCMY01000010">
    <property type="protein sequence ID" value="GAQ43607.1"/>
    <property type="molecule type" value="Genomic_DNA"/>
</dbReference>
<dbReference type="VEuPathDB" id="FungiDB:M747DRAFT_316103"/>
<protein>
    <submittedName>
        <fullName evidence="1">Similar to An09g02530</fullName>
    </submittedName>
</protein>
<dbReference type="Proteomes" id="UP000068243">
    <property type="component" value="Unassembled WGS sequence"/>
</dbReference>
<gene>
    <name evidence="1" type="ORF">ABL_06268</name>
</gene>